<reference evidence="1 2" key="1">
    <citation type="submission" date="2021-01" db="EMBL/GenBank/DDBJ databases">
        <title>Whole genome shotgun sequence of Actinoplanes deccanensis NBRC 13994.</title>
        <authorList>
            <person name="Komaki H."/>
            <person name="Tamura T."/>
        </authorList>
    </citation>
    <scope>NUCLEOTIDE SEQUENCE [LARGE SCALE GENOMIC DNA]</scope>
    <source>
        <strain evidence="1 2">NBRC 13994</strain>
    </source>
</reference>
<protein>
    <submittedName>
        <fullName evidence="1">Uncharacterized protein</fullName>
    </submittedName>
</protein>
<organism evidence="1 2">
    <name type="scientific">Paractinoplanes deccanensis</name>
    <dbReference type="NCBI Taxonomy" id="113561"/>
    <lineage>
        <taxon>Bacteria</taxon>
        <taxon>Bacillati</taxon>
        <taxon>Actinomycetota</taxon>
        <taxon>Actinomycetes</taxon>
        <taxon>Micromonosporales</taxon>
        <taxon>Micromonosporaceae</taxon>
        <taxon>Paractinoplanes</taxon>
    </lineage>
</organism>
<accession>A0ABQ3Y9X8</accession>
<keyword evidence="2" id="KW-1185">Reference proteome</keyword>
<name>A0ABQ3Y9X8_9ACTN</name>
<gene>
    <name evidence="1" type="ORF">Ade02nite_54580</name>
</gene>
<dbReference type="Proteomes" id="UP000609879">
    <property type="component" value="Unassembled WGS sequence"/>
</dbReference>
<sequence>MSLPAPPPPGGYYSNVRQAGVRIGVAGLGFSADYSSPMAEFETTIETPNGYKVTHCFRSSNRDDVRAVAYDSLQAVLQAAARAELQSRMIDAGFSRDLVELLWGDSRPQWQLPRR</sequence>
<evidence type="ECO:0000313" key="2">
    <source>
        <dbReference type="Proteomes" id="UP000609879"/>
    </source>
</evidence>
<evidence type="ECO:0000313" key="1">
    <source>
        <dbReference type="EMBL" id="GID76817.1"/>
    </source>
</evidence>
<proteinExistence type="predicted"/>
<dbReference type="EMBL" id="BOMI01000108">
    <property type="protein sequence ID" value="GID76817.1"/>
    <property type="molecule type" value="Genomic_DNA"/>
</dbReference>
<comment type="caution">
    <text evidence="1">The sequence shown here is derived from an EMBL/GenBank/DDBJ whole genome shotgun (WGS) entry which is preliminary data.</text>
</comment>